<keyword evidence="3" id="KW-1185">Reference proteome</keyword>
<gene>
    <name evidence="2" type="ORF">B0T19DRAFT_297208</name>
</gene>
<comment type="caution">
    <text evidence="2">The sequence shown here is derived from an EMBL/GenBank/DDBJ whole genome shotgun (WGS) entry which is preliminary data.</text>
</comment>
<dbReference type="EMBL" id="JAUEPO010000007">
    <property type="protein sequence ID" value="KAK3317756.1"/>
    <property type="molecule type" value="Genomic_DNA"/>
</dbReference>
<evidence type="ECO:0000313" key="2">
    <source>
        <dbReference type="EMBL" id="KAK3317756.1"/>
    </source>
</evidence>
<feature type="signal peptide" evidence="1">
    <location>
        <begin position="1"/>
        <end position="21"/>
    </location>
</feature>
<reference evidence="2" key="2">
    <citation type="submission" date="2023-06" db="EMBL/GenBank/DDBJ databases">
        <authorList>
            <consortium name="Lawrence Berkeley National Laboratory"/>
            <person name="Haridas S."/>
            <person name="Hensen N."/>
            <person name="Bonometti L."/>
            <person name="Westerberg I."/>
            <person name="Brannstrom I.O."/>
            <person name="Guillou S."/>
            <person name="Cros-Aarteil S."/>
            <person name="Calhoun S."/>
            <person name="Kuo A."/>
            <person name="Mondo S."/>
            <person name="Pangilinan J."/>
            <person name="Riley R."/>
            <person name="Labutti K."/>
            <person name="Andreopoulos B."/>
            <person name="Lipzen A."/>
            <person name="Chen C."/>
            <person name="Yanf M."/>
            <person name="Daum C."/>
            <person name="Ng V."/>
            <person name="Clum A."/>
            <person name="Steindorff A."/>
            <person name="Ohm R."/>
            <person name="Martin F."/>
            <person name="Silar P."/>
            <person name="Natvig D."/>
            <person name="Lalanne C."/>
            <person name="Gautier V."/>
            <person name="Ament-Velasquez S.L."/>
            <person name="Kruys A."/>
            <person name="Hutchinson M.I."/>
            <person name="Powell A.J."/>
            <person name="Barry K."/>
            <person name="Miller A.N."/>
            <person name="Grigoriev I.V."/>
            <person name="Debuchy R."/>
            <person name="Gladieux P."/>
            <person name="Thoren M.H."/>
            <person name="Johannesson H."/>
        </authorList>
    </citation>
    <scope>NUCLEOTIDE SEQUENCE</scope>
    <source>
        <strain evidence="2">SMH4131-1</strain>
    </source>
</reference>
<dbReference type="AlphaFoldDB" id="A0AAE0I3G4"/>
<reference evidence="2" key="1">
    <citation type="journal article" date="2023" name="Mol. Phylogenet. Evol.">
        <title>Genome-scale phylogeny and comparative genomics of the fungal order Sordariales.</title>
        <authorList>
            <person name="Hensen N."/>
            <person name="Bonometti L."/>
            <person name="Westerberg I."/>
            <person name="Brannstrom I.O."/>
            <person name="Guillou S."/>
            <person name="Cros-Aarteil S."/>
            <person name="Calhoun S."/>
            <person name="Haridas S."/>
            <person name="Kuo A."/>
            <person name="Mondo S."/>
            <person name="Pangilinan J."/>
            <person name="Riley R."/>
            <person name="LaButti K."/>
            <person name="Andreopoulos B."/>
            <person name="Lipzen A."/>
            <person name="Chen C."/>
            <person name="Yan M."/>
            <person name="Daum C."/>
            <person name="Ng V."/>
            <person name="Clum A."/>
            <person name="Steindorff A."/>
            <person name="Ohm R.A."/>
            <person name="Martin F."/>
            <person name="Silar P."/>
            <person name="Natvig D.O."/>
            <person name="Lalanne C."/>
            <person name="Gautier V."/>
            <person name="Ament-Velasquez S.L."/>
            <person name="Kruys A."/>
            <person name="Hutchinson M.I."/>
            <person name="Powell A.J."/>
            <person name="Barry K."/>
            <person name="Miller A.N."/>
            <person name="Grigoriev I.V."/>
            <person name="Debuchy R."/>
            <person name="Gladieux P."/>
            <person name="Hiltunen Thoren M."/>
            <person name="Johannesson H."/>
        </authorList>
    </citation>
    <scope>NUCLEOTIDE SEQUENCE</scope>
    <source>
        <strain evidence="2">SMH4131-1</strain>
    </source>
</reference>
<feature type="chain" id="PRO_5041939417" evidence="1">
    <location>
        <begin position="22"/>
        <end position="225"/>
    </location>
</feature>
<dbReference type="Proteomes" id="UP001286456">
    <property type="component" value="Unassembled WGS sequence"/>
</dbReference>
<name>A0AAE0I3G4_9PEZI</name>
<proteinExistence type="predicted"/>
<evidence type="ECO:0000256" key="1">
    <source>
        <dbReference type="SAM" id="SignalP"/>
    </source>
</evidence>
<accession>A0AAE0I3G4</accession>
<evidence type="ECO:0000313" key="3">
    <source>
        <dbReference type="Proteomes" id="UP001286456"/>
    </source>
</evidence>
<sequence>MPSPTPRVILALLSSAPAALSVSVEQKPFIIHELWTSTYSGGRPNSTRFGRINFTVEDPNDSKYFGTNLPAYMHNCSAEWTNDVSPYGQDYLCVPAYTADWQDPSGLHYYGLFQFFMNFQKDKYPWPNLNDFRLSLSHDVAQWHPNKDYTTIGSVDFVLAEYLEGHCSSSGVCRSSLKADKKPLYVKKSFDPLAPPPNQAGLTPSDLPEFIQPRHDIERVDTWGR</sequence>
<keyword evidence="1" id="KW-0732">Signal</keyword>
<organism evidence="2 3">
    <name type="scientific">Cercophora scortea</name>
    <dbReference type="NCBI Taxonomy" id="314031"/>
    <lineage>
        <taxon>Eukaryota</taxon>
        <taxon>Fungi</taxon>
        <taxon>Dikarya</taxon>
        <taxon>Ascomycota</taxon>
        <taxon>Pezizomycotina</taxon>
        <taxon>Sordariomycetes</taxon>
        <taxon>Sordariomycetidae</taxon>
        <taxon>Sordariales</taxon>
        <taxon>Lasiosphaeriaceae</taxon>
        <taxon>Cercophora</taxon>
    </lineage>
</organism>
<protein>
    <submittedName>
        <fullName evidence="2">Uncharacterized protein</fullName>
    </submittedName>
</protein>